<dbReference type="InterPro" id="IPR002018">
    <property type="entry name" value="CarbesteraseB"/>
</dbReference>
<evidence type="ECO:0000313" key="8">
    <source>
        <dbReference type="Proteomes" id="UP000515154"/>
    </source>
</evidence>
<name>A0A7E6F5K2_9MOLL</name>
<dbReference type="GO" id="GO:0005886">
    <property type="term" value="C:plasma membrane"/>
    <property type="evidence" value="ECO:0007669"/>
    <property type="project" value="TreeGrafter"/>
</dbReference>
<reference evidence="9" key="1">
    <citation type="submission" date="2025-08" db="UniProtKB">
        <authorList>
            <consortium name="RefSeq"/>
        </authorList>
    </citation>
    <scope>IDENTIFICATION</scope>
</reference>
<dbReference type="SUPFAM" id="SSF53474">
    <property type="entry name" value="alpha/beta-Hydrolases"/>
    <property type="match status" value="1"/>
</dbReference>
<evidence type="ECO:0000256" key="3">
    <source>
        <dbReference type="ARBA" id="ARBA00022801"/>
    </source>
</evidence>
<dbReference type="GO" id="GO:0006581">
    <property type="term" value="P:acetylcholine catabolic process"/>
    <property type="evidence" value="ECO:0007669"/>
    <property type="project" value="TreeGrafter"/>
</dbReference>
<dbReference type="InterPro" id="IPR019826">
    <property type="entry name" value="Carboxylesterase_B_AS"/>
</dbReference>
<feature type="signal peptide" evidence="6">
    <location>
        <begin position="1"/>
        <end position="19"/>
    </location>
</feature>
<dbReference type="InterPro" id="IPR050654">
    <property type="entry name" value="AChE-related_enzymes"/>
</dbReference>
<evidence type="ECO:0000256" key="4">
    <source>
        <dbReference type="ARBA" id="ARBA00023157"/>
    </source>
</evidence>
<feature type="active site" description="Acyl-ester intermediate" evidence="5">
    <location>
        <position position="218"/>
    </location>
</feature>
<dbReference type="GO" id="GO:0005615">
    <property type="term" value="C:extracellular space"/>
    <property type="evidence" value="ECO:0007669"/>
    <property type="project" value="TreeGrafter"/>
</dbReference>
<dbReference type="InterPro" id="IPR029058">
    <property type="entry name" value="AB_hydrolase_fold"/>
</dbReference>
<dbReference type="AlphaFoldDB" id="A0A7E6F5K2"/>
<dbReference type="Gene3D" id="3.40.50.1820">
    <property type="entry name" value="alpha/beta hydrolase"/>
    <property type="match status" value="1"/>
</dbReference>
<dbReference type="PROSITE" id="PS00122">
    <property type="entry name" value="CARBOXYLESTERASE_B_1"/>
    <property type="match status" value="1"/>
</dbReference>
<feature type="domain" description="Carboxylesterase type B" evidence="7">
    <location>
        <begin position="21"/>
        <end position="545"/>
    </location>
</feature>
<dbReference type="GO" id="GO:0019695">
    <property type="term" value="P:choline metabolic process"/>
    <property type="evidence" value="ECO:0007669"/>
    <property type="project" value="TreeGrafter"/>
</dbReference>
<dbReference type="EC" id="3.1.1.-" evidence="6"/>
<gene>
    <name evidence="9" type="primary">LOC115216429</name>
</gene>
<dbReference type="FunFam" id="3.40.50.1820:FF:000029">
    <property type="entry name" value="Acetylcholinesterase"/>
    <property type="match status" value="1"/>
</dbReference>
<dbReference type="Proteomes" id="UP000515154">
    <property type="component" value="Linkage group LG10"/>
</dbReference>
<dbReference type="PANTHER" id="PTHR43918:SF4">
    <property type="entry name" value="CARBOXYLIC ESTER HYDROLASE"/>
    <property type="match status" value="1"/>
</dbReference>
<proteinExistence type="inferred from homology"/>
<evidence type="ECO:0000259" key="7">
    <source>
        <dbReference type="Pfam" id="PF00135"/>
    </source>
</evidence>
<dbReference type="RefSeq" id="XP_036362590.1">
    <property type="nucleotide sequence ID" value="XM_036506697.1"/>
</dbReference>
<keyword evidence="3 6" id="KW-0378">Hydrolase</keyword>
<evidence type="ECO:0000256" key="5">
    <source>
        <dbReference type="PIRSR" id="PIRSR600997-1"/>
    </source>
</evidence>
<evidence type="ECO:0000256" key="1">
    <source>
        <dbReference type="ARBA" id="ARBA00005964"/>
    </source>
</evidence>
<feature type="active site" description="Charge relay system" evidence="5">
    <location>
        <position position="458"/>
    </location>
</feature>
<evidence type="ECO:0000256" key="6">
    <source>
        <dbReference type="RuleBase" id="RU361235"/>
    </source>
</evidence>
<organism evidence="8 9">
    <name type="scientific">Octopus sinensis</name>
    <name type="common">East Asian common octopus</name>
    <dbReference type="NCBI Taxonomy" id="2607531"/>
    <lineage>
        <taxon>Eukaryota</taxon>
        <taxon>Metazoa</taxon>
        <taxon>Spiralia</taxon>
        <taxon>Lophotrochozoa</taxon>
        <taxon>Mollusca</taxon>
        <taxon>Cephalopoda</taxon>
        <taxon>Coleoidea</taxon>
        <taxon>Octopodiformes</taxon>
        <taxon>Octopoda</taxon>
        <taxon>Incirrata</taxon>
        <taxon>Octopodidae</taxon>
        <taxon>Octopus</taxon>
    </lineage>
</organism>
<keyword evidence="2" id="KW-0719">Serine esterase</keyword>
<dbReference type="PROSITE" id="PS00941">
    <property type="entry name" value="CARBOXYLESTERASE_B_2"/>
    <property type="match status" value="1"/>
</dbReference>
<keyword evidence="6" id="KW-0732">Signal</keyword>
<dbReference type="CDD" id="cd00312">
    <property type="entry name" value="Esterase_lipase"/>
    <property type="match status" value="1"/>
</dbReference>
<dbReference type="PRINTS" id="PR00878">
    <property type="entry name" value="CHOLNESTRASE"/>
</dbReference>
<dbReference type="PANTHER" id="PTHR43918">
    <property type="entry name" value="ACETYLCHOLINESTERASE"/>
    <property type="match status" value="1"/>
</dbReference>
<dbReference type="Pfam" id="PF00135">
    <property type="entry name" value="COesterase"/>
    <property type="match status" value="1"/>
</dbReference>
<evidence type="ECO:0000313" key="9">
    <source>
        <dbReference type="RefSeq" id="XP_036362590.1"/>
    </source>
</evidence>
<feature type="chain" id="PRO_5029036657" description="Carboxylic ester hydrolase" evidence="6">
    <location>
        <begin position="20"/>
        <end position="593"/>
    </location>
</feature>
<keyword evidence="4" id="KW-1015">Disulfide bond</keyword>
<dbReference type="InterPro" id="IPR000997">
    <property type="entry name" value="Cholinesterase"/>
</dbReference>
<protein>
    <recommendedName>
        <fullName evidence="6">Carboxylic ester hydrolase</fullName>
        <ecNumber evidence="6">3.1.1.-</ecNumber>
    </recommendedName>
</protein>
<sequence>MEGLKYIFIIFLLKIYVHAEDPIIQTNKGKIKGSTVLIQGVEVDVFLGIPFARPPVGNLRFRHPQPARPWSGVKETKKYVSSCVQVKDTTFGDFEGAEMWNPNTVMSEDCLYLNIWAPSEARKSRSQLATMIWIFGGAFMSGSSTLDIYDGRWLAASENVIVASLNYRLGPFGFLSLNNVRAPGNMGLLDQTLAIQWIRDNILSFGGDPKKLTLFGESAGSGSVSLHVVSPLSQRLFRNAIMMSGSATATWATVPVEKNIERAKAMADFLKCPTENTTSMIDCFLEADAHKLANAQFHNLDSFLPYTLSPIVDGAFLTQKPIESLKNEPQKKDVLLGYVTNEGTYFLIYDLPKYFPLKGTVPINKSTAGKLINKVIAPLRANSVQLDLISYLYGSHVYGSSETEKYRYILDQASGDVKFKCPVIEFAQEYSKHAKVYMYSFEFRSRLNPWPEWAGVMHGYEIEFLFAQTLSGKNYSKEGNLVTKRTTSLFANFSKSGNPNNGECSDCSNEPWPEFTPRNQKYLVIDDKPTLETRENYMNNICGFWSDFFPGLTDHKCPGTYSRKNYVRKGKSVLKYYLQSIVATMTIRGFGMT</sequence>
<evidence type="ECO:0000256" key="2">
    <source>
        <dbReference type="ARBA" id="ARBA00022487"/>
    </source>
</evidence>
<keyword evidence="8" id="KW-1185">Reference proteome</keyword>
<comment type="similarity">
    <text evidence="1 6">Belongs to the type-B carboxylesterase/lipase family.</text>
</comment>
<dbReference type="GO" id="GO:0003990">
    <property type="term" value="F:acetylcholinesterase activity"/>
    <property type="evidence" value="ECO:0007669"/>
    <property type="project" value="TreeGrafter"/>
</dbReference>
<feature type="active site" description="Charge relay system" evidence="5">
    <location>
        <position position="342"/>
    </location>
</feature>
<accession>A0A7E6F5K2</accession>
<dbReference type="InterPro" id="IPR019819">
    <property type="entry name" value="Carboxylesterase_B_CS"/>
</dbReference>